<dbReference type="Proteomes" id="UP000076871">
    <property type="component" value="Unassembled WGS sequence"/>
</dbReference>
<evidence type="ECO:0000256" key="2">
    <source>
        <dbReference type="ARBA" id="ARBA00018687"/>
    </source>
</evidence>
<dbReference type="GO" id="GO:0030915">
    <property type="term" value="C:Smc5-Smc6 complex"/>
    <property type="evidence" value="ECO:0007669"/>
    <property type="project" value="TreeGrafter"/>
</dbReference>
<dbReference type="GeneID" id="63821266"/>
<dbReference type="InParanoid" id="A0A165EV80"/>
<dbReference type="PANTHER" id="PTHR45916">
    <property type="entry name" value="STRUCTURAL MAINTENANCE OF CHROMOSOMES PROTEIN 5"/>
    <property type="match status" value="1"/>
</dbReference>
<dbReference type="OrthoDB" id="10254973at2759"/>
<evidence type="ECO:0000313" key="4">
    <source>
        <dbReference type="EMBL" id="KZT07831.1"/>
    </source>
</evidence>
<protein>
    <recommendedName>
        <fullName evidence="2">Structural maintenance of chromosomes protein 5</fullName>
    </recommendedName>
</protein>
<keyword evidence="3" id="KW-0175">Coiled coil</keyword>
<sequence length="157" mass="18091">LGCAGEVRISAHEDYDQWAIDIFVKFHNEEKLQLLTREHQSGGERSLMTILYLMSLIEEARAPFSLVDKINQVHCFIGMDQHAECAIHNSLVELTCKADSGQYFIITPKLLPDFDYAECMKVLCMNNGEWLPDEMWGDNMMNMIEAYVKHNHSKGFM</sequence>
<dbReference type="InterPro" id="IPR027417">
    <property type="entry name" value="P-loop_NTPase"/>
</dbReference>
<proteinExistence type="inferred from homology"/>
<dbReference type="GO" id="GO:0003697">
    <property type="term" value="F:single-stranded DNA binding"/>
    <property type="evidence" value="ECO:0007669"/>
    <property type="project" value="TreeGrafter"/>
</dbReference>
<dbReference type="AlphaFoldDB" id="A0A165EV80"/>
<dbReference type="RefSeq" id="XP_040765571.1">
    <property type="nucleotide sequence ID" value="XM_040904236.1"/>
</dbReference>
<evidence type="ECO:0000256" key="1">
    <source>
        <dbReference type="ARBA" id="ARBA00010171"/>
    </source>
</evidence>
<dbReference type="SUPFAM" id="SSF52540">
    <property type="entry name" value="P-loop containing nucleoside triphosphate hydrolases"/>
    <property type="match status" value="1"/>
</dbReference>
<keyword evidence="5" id="KW-1185">Reference proteome</keyword>
<reference evidence="4 5" key="1">
    <citation type="journal article" date="2016" name="Mol. Biol. Evol.">
        <title>Comparative Genomics of Early-Diverging Mushroom-Forming Fungi Provides Insights into the Origins of Lignocellulose Decay Capabilities.</title>
        <authorList>
            <person name="Nagy L.G."/>
            <person name="Riley R."/>
            <person name="Tritt A."/>
            <person name="Adam C."/>
            <person name="Daum C."/>
            <person name="Floudas D."/>
            <person name="Sun H."/>
            <person name="Yadav J.S."/>
            <person name="Pangilinan J."/>
            <person name="Larsson K.H."/>
            <person name="Matsuura K."/>
            <person name="Barry K."/>
            <person name="Labutti K."/>
            <person name="Kuo R."/>
            <person name="Ohm R.A."/>
            <person name="Bhattacharya S.S."/>
            <person name="Shirouzu T."/>
            <person name="Yoshinaga Y."/>
            <person name="Martin F.M."/>
            <person name="Grigoriev I.V."/>
            <person name="Hibbett D.S."/>
        </authorList>
    </citation>
    <scope>NUCLEOTIDE SEQUENCE [LARGE SCALE GENOMIC DNA]</scope>
    <source>
        <strain evidence="4 5">93-53</strain>
    </source>
</reference>
<name>A0A165EV80_9APHY</name>
<evidence type="ECO:0000313" key="5">
    <source>
        <dbReference type="Proteomes" id="UP000076871"/>
    </source>
</evidence>
<dbReference type="STRING" id="1314785.A0A165EV80"/>
<evidence type="ECO:0000256" key="3">
    <source>
        <dbReference type="ARBA" id="ARBA00023054"/>
    </source>
</evidence>
<dbReference type="GO" id="GO:0000724">
    <property type="term" value="P:double-strand break repair via homologous recombination"/>
    <property type="evidence" value="ECO:0007669"/>
    <property type="project" value="TreeGrafter"/>
</dbReference>
<dbReference type="EMBL" id="KV427617">
    <property type="protein sequence ID" value="KZT07831.1"/>
    <property type="molecule type" value="Genomic_DNA"/>
</dbReference>
<dbReference type="GO" id="GO:0005634">
    <property type="term" value="C:nucleus"/>
    <property type="evidence" value="ECO:0007669"/>
    <property type="project" value="TreeGrafter"/>
</dbReference>
<organism evidence="4 5">
    <name type="scientific">Laetiporus sulphureus 93-53</name>
    <dbReference type="NCBI Taxonomy" id="1314785"/>
    <lineage>
        <taxon>Eukaryota</taxon>
        <taxon>Fungi</taxon>
        <taxon>Dikarya</taxon>
        <taxon>Basidiomycota</taxon>
        <taxon>Agaricomycotina</taxon>
        <taxon>Agaricomycetes</taxon>
        <taxon>Polyporales</taxon>
        <taxon>Laetiporus</taxon>
    </lineage>
</organism>
<comment type="similarity">
    <text evidence="1">Belongs to the SMC family. SMC5 subfamily.</text>
</comment>
<gene>
    <name evidence="4" type="ORF">LAESUDRAFT_650319</name>
</gene>
<dbReference type="Gene3D" id="3.40.50.300">
    <property type="entry name" value="P-loop containing nucleotide triphosphate hydrolases"/>
    <property type="match status" value="1"/>
</dbReference>
<feature type="non-terminal residue" evidence="4">
    <location>
        <position position="1"/>
    </location>
</feature>
<dbReference type="PANTHER" id="PTHR45916:SF1">
    <property type="entry name" value="STRUCTURAL MAINTENANCE OF CHROMOSOMES PROTEIN 5"/>
    <property type="match status" value="1"/>
</dbReference>
<accession>A0A165EV80</accession>